<evidence type="ECO:0008006" key="6">
    <source>
        <dbReference type="Google" id="ProtNLM"/>
    </source>
</evidence>
<reference evidence="4 5" key="1">
    <citation type="journal article" date="2020" name="bioRxiv">
        <title>A chromosome-scale genome assembly for the Fusarium oxysporum strain Fo5176 to establish a model Arabidopsis-fungal pathosystem.</title>
        <authorList>
            <person name="Fokkens L."/>
            <person name="Guo L."/>
            <person name="Dora S."/>
            <person name="Wang B."/>
            <person name="Ye K."/>
            <person name="Sanchez-Rodriguez C."/>
            <person name="Croll D."/>
        </authorList>
    </citation>
    <scope>NUCLEOTIDE SEQUENCE [LARGE SCALE GENOMIC DNA]</scope>
    <source>
        <strain evidence="4 5">Fo5176</strain>
    </source>
</reference>
<feature type="domain" description="DUF6570" evidence="3">
    <location>
        <begin position="456"/>
        <end position="596"/>
    </location>
</feature>
<dbReference type="Pfam" id="PF20209">
    <property type="entry name" value="DUF6570"/>
    <property type="match status" value="1"/>
</dbReference>
<feature type="compositionally biased region" description="Basic and acidic residues" evidence="1">
    <location>
        <begin position="655"/>
        <end position="671"/>
    </location>
</feature>
<protein>
    <recommendedName>
        <fullName evidence="6">Helitron helicase-like domain-containing protein</fullName>
    </recommendedName>
</protein>
<evidence type="ECO:0000259" key="3">
    <source>
        <dbReference type="Pfam" id="PF20209"/>
    </source>
</evidence>
<feature type="compositionally biased region" description="Basic residues" evidence="1">
    <location>
        <begin position="113"/>
        <end position="122"/>
    </location>
</feature>
<feature type="region of interest" description="Disordered" evidence="1">
    <location>
        <begin position="1245"/>
        <end position="1269"/>
    </location>
</feature>
<feature type="domain" description="Helitron helicase-like" evidence="2">
    <location>
        <begin position="837"/>
        <end position="1054"/>
    </location>
</feature>
<proteinExistence type="predicted"/>
<feature type="compositionally biased region" description="Gly residues" evidence="1">
    <location>
        <begin position="678"/>
        <end position="688"/>
    </location>
</feature>
<feature type="compositionally biased region" description="Basic and acidic residues" evidence="1">
    <location>
        <begin position="127"/>
        <end position="138"/>
    </location>
</feature>
<comment type="caution">
    <text evidence="4">The sequence shown here is derived from an EMBL/GenBank/DDBJ whole genome shotgun (WGS) entry which is preliminary data.</text>
</comment>
<dbReference type="Pfam" id="PF14214">
    <property type="entry name" value="Helitron_like_N"/>
    <property type="match status" value="1"/>
</dbReference>
<feature type="compositionally biased region" description="Basic and acidic residues" evidence="1">
    <location>
        <begin position="168"/>
        <end position="179"/>
    </location>
</feature>
<feature type="compositionally biased region" description="Basic and acidic residues" evidence="1">
    <location>
        <begin position="19"/>
        <end position="34"/>
    </location>
</feature>
<sequence>MTEHNTDTGGRSFSPTWTHRSDVDDSTHNVDQENRLQPNDIVEKDERRRGPAHGVLPWPRPAAAYQAPPHRPVLPREPQGIGNNGEGGIAGLINDQEEPSRRHTRPAIPGLVRHTRNRRGRSAVRANEGRAPLRDLQPRESTGFPETGEQAYPSPRPTQQSLESEASSETREVREEEKHQKRRRGRPVTRTQAAIPGAVAPRAIRPREATRGQEQASVEQPLRSGSGREDSNLGREHPQHRATDVPPAPFGSKRGKRVRPPTRAREAQEQQTLRQIIPAAQEAPAVAVAVTEPGLGPDISSTLSAPRRKRKTNTAGREGPPAKRARSGARKERTEQEWEEDVASVLRCLDEEFAEKERLSLDKEWCTPVPQERKLSTVQAFYSAFHDTETLPIWTCAVCYRKCGKSELEDVSWDQWESSSVEKRDGSPLTCRKCFPIGGRILACPECVSCLMRDCLSAAARLHVGLGCEHMFPEELKGLTPVEEKLISLNSCYGFITKYNIVDGQRRGAAYPKHVKGHITVFPNNVQELVTRVLPHPLVQVMDEIHVSWHGAQKPYPSDLSRLLSVRRRVVERALAWLRINNPHYGDIEIDVAELDSWGAPPHDVPPQILEHIERNEPSAWEKVRTAQIVPSVERGIDDDDAVDIDDIMAMLRHEQQGGADRPEEASRDDEALFNNGGPEGMGEGRPGAGLKNPEAVVHEVSSSGMFALDAQPDVTDADRLQFAWEAVGEDAENEAGRAAGGRGRAGGWAGSASVRQGLSLEPYISVSRGDDFADSKDPLFFAKTFPTLFPFGTGGPRLVEESIAIAGGEEDTGIDEGAGASARSLVASRNMSLATWAEAVLRRHGGRFATHHIFAFLIFNLGIRSRNRRVSMLSVLRKDFPSVERIVHSLSRERLGLAQQELELSGQTADEGIKELLKSLSLYGFRQPMSREHRLSLRRKIKSLIIRYGIPAIWFTLNPNDITNPVKLRLAAYRSRDPEEAESFLRSLDMAYKRARLAISDPVSSAIFFHREISLFFEHYVKVGEESVFGRISQYFGAVETNERGALHVHGLLWLQGNMRLNSVLTDVCGEEGASYRSSIIEYVDSIFSEDLDQEAFCAVRAERSITSDISPLLQNSPQFAASFDEEANFCAGATQIHTHSPTCVKYSLGRRGGKQDLCRFKAPWKLVEKTAFNPDGVLQIRRSHSMVNRWNKAIAVGLRHNHDISFIATQCKTMALVYYLTNYATKVEDPVWKRMAAASEALDTLDGQQRQDHGADQGDAADGGEGRQNKARQFLMKVANRVFTERPLSQVEVVAHLLGYQTEFSGNVAWTFANMSVLYWRIFRRWSYLRHASGEEVADGEPMNDAVLVEQTGQRVSYRLAYPDILS</sequence>
<gene>
    <name evidence="4" type="ORF">HZS61_010570</name>
</gene>
<feature type="compositionally biased region" description="Basic and acidic residues" evidence="1">
    <location>
        <begin position="226"/>
        <end position="243"/>
    </location>
</feature>
<feature type="region of interest" description="Disordered" evidence="1">
    <location>
        <begin position="655"/>
        <end position="688"/>
    </location>
</feature>
<dbReference type="InterPro" id="IPR025476">
    <property type="entry name" value="Helitron_helicase-like"/>
</dbReference>
<name>A0A8H6GWQ1_FUSOX</name>
<evidence type="ECO:0000259" key="2">
    <source>
        <dbReference type="Pfam" id="PF14214"/>
    </source>
</evidence>
<dbReference type="EMBL" id="JACDXP010000004">
    <property type="protein sequence ID" value="KAF6524775.1"/>
    <property type="molecule type" value="Genomic_DNA"/>
</dbReference>
<evidence type="ECO:0000256" key="1">
    <source>
        <dbReference type="SAM" id="MobiDB-lite"/>
    </source>
</evidence>
<feature type="compositionally biased region" description="Polar residues" evidence="1">
    <location>
        <begin position="7"/>
        <end position="18"/>
    </location>
</feature>
<feature type="region of interest" description="Disordered" evidence="1">
    <location>
        <begin position="1"/>
        <end position="271"/>
    </location>
</feature>
<organism evidence="4 5">
    <name type="scientific">Fusarium oxysporum f. sp. conglutinans</name>
    <dbReference type="NCBI Taxonomy" id="100902"/>
    <lineage>
        <taxon>Eukaryota</taxon>
        <taxon>Fungi</taxon>
        <taxon>Dikarya</taxon>
        <taxon>Ascomycota</taxon>
        <taxon>Pezizomycotina</taxon>
        <taxon>Sordariomycetes</taxon>
        <taxon>Hypocreomycetidae</taxon>
        <taxon>Hypocreales</taxon>
        <taxon>Nectriaceae</taxon>
        <taxon>Fusarium</taxon>
        <taxon>Fusarium oxysporum species complex</taxon>
    </lineage>
</organism>
<feature type="compositionally biased region" description="Polar residues" evidence="1">
    <location>
        <begin position="157"/>
        <end position="167"/>
    </location>
</feature>
<evidence type="ECO:0000313" key="4">
    <source>
        <dbReference type="EMBL" id="KAF6524775.1"/>
    </source>
</evidence>
<dbReference type="InterPro" id="IPR046700">
    <property type="entry name" value="DUF6570"/>
</dbReference>
<accession>A0A8H6GWQ1</accession>
<feature type="region of interest" description="Disordered" evidence="1">
    <location>
        <begin position="292"/>
        <end position="336"/>
    </location>
</feature>
<dbReference type="Proteomes" id="UP000593570">
    <property type="component" value="Unassembled WGS sequence"/>
</dbReference>
<feature type="compositionally biased region" description="Basic residues" evidence="1">
    <location>
        <begin position="253"/>
        <end position="262"/>
    </location>
</feature>
<evidence type="ECO:0000313" key="5">
    <source>
        <dbReference type="Proteomes" id="UP000593570"/>
    </source>
</evidence>